<evidence type="ECO:0000313" key="3">
    <source>
        <dbReference type="Proteomes" id="UP001204798"/>
    </source>
</evidence>
<dbReference type="EMBL" id="JANUCP010000005">
    <property type="protein sequence ID" value="MCS3920580.1"/>
    <property type="molecule type" value="Genomic_DNA"/>
</dbReference>
<reference evidence="2 3" key="1">
    <citation type="submission" date="2022-08" db="EMBL/GenBank/DDBJ databases">
        <title>Bacterial and archaeal communities from various locations to study Microbial Dark Matter (Phase II).</title>
        <authorList>
            <person name="Stepanauskas R."/>
        </authorList>
    </citation>
    <scope>NUCLEOTIDE SEQUENCE [LARGE SCALE GENOMIC DNA]</scope>
    <source>
        <strain evidence="2 3">PD1</strain>
    </source>
</reference>
<proteinExistence type="predicted"/>
<organism evidence="2 3">
    <name type="scientific">Candidatus Fervidibacter sacchari</name>
    <dbReference type="NCBI Taxonomy" id="1448929"/>
    <lineage>
        <taxon>Bacteria</taxon>
        <taxon>Candidatus Fervidibacterota</taxon>
        <taxon>Candidatus Fervidibacter</taxon>
    </lineage>
</organism>
<keyword evidence="1" id="KW-0472">Membrane</keyword>
<evidence type="ECO:0000256" key="1">
    <source>
        <dbReference type="SAM" id="Phobius"/>
    </source>
</evidence>
<keyword evidence="1" id="KW-0812">Transmembrane</keyword>
<dbReference type="RefSeq" id="WP_259100242.1">
    <property type="nucleotide sequence ID" value="NZ_CP130454.1"/>
</dbReference>
<sequence length="56" mass="6742">MARRRKPLAQQERHGLPLWAQVVIVLWMIGALIWFFSDHKIQQWLAAMISDLTQWR</sequence>
<evidence type="ECO:0000313" key="2">
    <source>
        <dbReference type="EMBL" id="MCS3920580.1"/>
    </source>
</evidence>
<dbReference type="Proteomes" id="UP001204798">
    <property type="component" value="Unassembled WGS sequence"/>
</dbReference>
<protein>
    <submittedName>
        <fullName evidence="2">Uncharacterized protein</fullName>
    </submittedName>
</protein>
<keyword evidence="3" id="KW-1185">Reference proteome</keyword>
<feature type="transmembrane region" description="Helical" evidence="1">
    <location>
        <begin position="16"/>
        <end position="36"/>
    </location>
</feature>
<name>A0ABT2ERU4_9BACT</name>
<accession>A0ABT2ERU4</accession>
<gene>
    <name evidence="2" type="ORF">M2350_003009</name>
</gene>
<keyword evidence="1" id="KW-1133">Transmembrane helix</keyword>
<comment type="caution">
    <text evidence="2">The sequence shown here is derived from an EMBL/GenBank/DDBJ whole genome shotgun (WGS) entry which is preliminary data.</text>
</comment>